<gene>
    <name evidence="7" type="ORF">ETP43_15495</name>
</gene>
<reference evidence="7 8" key="1">
    <citation type="submission" date="2019-01" db="EMBL/GenBank/DDBJ databases">
        <title>Blautia sp. nov. KGMB01111 isolated human feces.</title>
        <authorList>
            <person name="Park J.-E."/>
            <person name="Kim J.-S."/>
            <person name="Park S.-H."/>
        </authorList>
    </citation>
    <scope>NUCLEOTIDE SEQUENCE [LARGE SCALE GENOMIC DNA]</scope>
    <source>
        <strain evidence="7 8">KGMB01111</strain>
    </source>
</reference>
<dbReference type="SMART" id="SM00072">
    <property type="entry name" value="GuKc"/>
    <property type="match status" value="1"/>
</dbReference>
<dbReference type="Pfam" id="PF00625">
    <property type="entry name" value="Guanylate_kin"/>
    <property type="match status" value="1"/>
</dbReference>
<evidence type="ECO:0000313" key="7">
    <source>
        <dbReference type="EMBL" id="RXS76467.1"/>
    </source>
</evidence>
<comment type="similarity">
    <text evidence="2">Belongs to the guanylate kinase family.</text>
</comment>
<organism evidence="7 8">
    <name type="scientific">Blautia faecicola</name>
    <dbReference type="NCBI Taxonomy" id="2509240"/>
    <lineage>
        <taxon>Bacteria</taxon>
        <taxon>Bacillati</taxon>
        <taxon>Bacillota</taxon>
        <taxon>Clostridia</taxon>
        <taxon>Lachnospirales</taxon>
        <taxon>Lachnospiraceae</taxon>
        <taxon>Blautia</taxon>
    </lineage>
</organism>
<dbReference type="PANTHER" id="PTHR23117">
    <property type="entry name" value="GUANYLATE KINASE-RELATED"/>
    <property type="match status" value="1"/>
</dbReference>
<evidence type="ECO:0000256" key="4">
    <source>
        <dbReference type="ARBA" id="ARBA00022777"/>
    </source>
</evidence>
<dbReference type="GO" id="GO:0005829">
    <property type="term" value="C:cytosol"/>
    <property type="evidence" value="ECO:0007669"/>
    <property type="project" value="TreeGrafter"/>
</dbReference>
<proteinExistence type="inferred from homology"/>
<dbReference type="SUPFAM" id="SSF52540">
    <property type="entry name" value="P-loop containing nucleoside triphosphate hydrolases"/>
    <property type="match status" value="1"/>
</dbReference>
<name>A0A4Q1RKX5_9FIRM</name>
<feature type="domain" description="Guanylate kinase-like" evidence="6">
    <location>
        <begin position="2"/>
        <end position="190"/>
    </location>
</feature>
<dbReference type="PROSITE" id="PS50052">
    <property type="entry name" value="GUANYLATE_KINASE_2"/>
    <property type="match status" value="1"/>
</dbReference>
<sequence>MGRLFYIMGKSASGKDTIYQRLLRNSEFSLERLVIYTTRPIRDGELDGREYHFVTEEDFQKLKAAGKIIEDRGYETVYGLWRYFTADNMDLEEKNYLGIGTLESYEKLKAYYGEEKIRPIYIEVEDGERLKRAIAREETQEVPKYEEMCRRFLADAQDFSEEKIRQAGIDCRFSNMDGAGGYSEIEKYLRSVL</sequence>
<keyword evidence="3" id="KW-0808">Transferase</keyword>
<comment type="function">
    <text evidence="1">Essential for recycling GMP and indirectly, cGMP.</text>
</comment>
<evidence type="ECO:0000313" key="8">
    <source>
        <dbReference type="Proteomes" id="UP000290106"/>
    </source>
</evidence>
<evidence type="ECO:0000256" key="3">
    <source>
        <dbReference type="ARBA" id="ARBA00022679"/>
    </source>
</evidence>
<dbReference type="EMBL" id="SDKC01000001">
    <property type="protein sequence ID" value="RXS76467.1"/>
    <property type="molecule type" value="Genomic_DNA"/>
</dbReference>
<evidence type="ECO:0000256" key="5">
    <source>
        <dbReference type="ARBA" id="ARBA00048594"/>
    </source>
</evidence>
<dbReference type="Gene3D" id="3.40.50.300">
    <property type="entry name" value="P-loop containing nucleotide triphosphate hydrolases"/>
    <property type="match status" value="1"/>
</dbReference>
<dbReference type="PANTHER" id="PTHR23117:SF13">
    <property type="entry name" value="GUANYLATE KINASE"/>
    <property type="match status" value="1"/>
</dbReference>
<keyword evidence="4 7" id="KW-0418">Kinase</keyword>
<accession>A0A4Q1RKX5</accession>
<dbReference type="Proteomes" id="UP000290106">
    <property type="component" value="Unassembled WGS sequence"/>
</dbReference>
<dbReference type="InterPro" id="IPR008144">
    <property type="entry name" value="Guanylate_kin-like_dom"/>
</dbReference>
<evidence type="ECO:0000259" key="6">
    <source>
        <dbReference type="PROSITE" id="PS50052"/>
    </source>
</evidence>
<comment type="caution">
    <text evidence="7">The sequence shown here is derived from an EMBL/GenBank/DDBJ whole genome shotgun (WGS) entry which is preliminary data.</text>
</comment>
<dbReference type="AlphaFoldDB" id="A0A4Q1RKX5"/>
<keyword evidence="8" id="KW-1185">Reference proteome</keyword>
<dbReference type="InterPro" id="IPR027417">
    <property type="entry name" value="P-loop_NTPase"/>
</dbReference>
<dbReference type="OrthoDB" id="1033810at2"/>
<dbReference type="RefSeq" id="WP_129259160.1">
    <property type="nucleotide sequence ID" value="NZ_SDKC01000001.1"/>
</dbReference>
<dbReference type="GO" id="GO:0004385">
    <property type="term" value="F:GMP kinase activity"/>
    <property type="evidence" value="ECO:0007669"/>
    <property type="project" value="UniProtKB-EC"/>
</dbReference>
<dbReference type="InterPro" id="IPR020590">
    <property type="entry name" value="Guanylate_kinase_CS"/>
</dbReference>
<dbReference type="PROSITE" id="PS00856">
    <property type="entry name" value="GUANYLATE_KINASE_1"/>
    <property type="match status" value="1"/>
</dbReference>
<protein>
    <submittedName>
        <fullName evidence="7">Guanylate kinase</fullName>
    </submittedName>
</protein>
<evidence type="ECO:0000256" key="1">
    <source>
        <dbReference type="ARBA" id="ARBA00003531"/>
    </source>
</evidence>
<comment type="catalytic activity">
    <reaction evidence="5">
        <text>GMP + ATP = GDP + ADP</text>
        <dbReference type="Rhea" id="RHEA:20780"/>
        <dbReference type="ChEBI" id="CHEBI:30616"/>
        <dbReference type="ChEBI" id="CHEBI:58115"/>
        <dbReference type="ChEBI" id="CHEBI:58189"/>
        <dbReference type="ChEBI" id="CHEBI:456216"/>
        <dbReference type="EC" id="2.7.4.8"/>
    </reaction>
</comment>
<evidence type="ECO:0000256" key="2">
    <source>
        <dbReference type="ARBA" id="ARBA00005790"/>
    </source>
</evidence>
<dbReference type="InterPro" id="IPR008145">
    <property type="entry name" value="GK/Ca_channel_bsu"/>
</dbReference>